<evidence type="ECO:0000313" key="3">
    <source>
        <dbReference type="Proteomes" id="UP001224890"/>
    </source>
</evidence>
<organism evidence="2 3">
    <name type="scientific">Colletotrichum godetiae</name>
    <dbReference type="NCBI Taxonomy" id="1209918"/>
    <lineage>
        <taxon>Eukaryota</taxon>
        <taxon>Fungi</taxon>
        <taxon>Dikarya</taxon>
        <taxon>Ascomycota</taxon>
        <taxon>Pezizomycotina</taxon>
        <taxon>Sordariomycetes</taxon>
        <taxon>Hypocreomycetidae</taxon>
        <taxon>Glomerellales</taxon>
        <taxon>Glomerellaceae</taxon>
        <taxon>Colletotrichum</taxon>
        <taxon>Colletotrichum acutatum species complex</taxon>
    </lineage>
</organism>
<evidence type="ECO:0000256" key="1">
    <source>
        <dbReference type="SAM" id="SignalP"/>
    </source>
</evidence>
<dbReference type="EMBL" id="JAHMHR010000006">
    <property type="protein sequence ID" value="KAK1690137.1"/>
    <property type="molecule type" value="Genomic_DNA"/>
</dbReference>
<name>A0AAJ0AV26_9PEZI</name>
<keyword evidence="3" id="KW-1185">Reference proteome</keyword>
<sequence>MRGGGPWAAKLSSARVDLLGVLARLSEVLGGLKWQQNAKGGRAGRGTSDLPAREGRCTALLQKSTYPLPASPDLDISLPAGCTFCWALRHAVSTSSSPPPFGYLTLAWHHRSSGKFWISVAEPSEVGD</sequence>
<reference evidence="2" key="1">
    <citation type="submission" date="2021-06" db="EMBL/GenBank/DDBJ databases">
        <title>Comparative genomics, transcriptomics and evolutionary studies reveal genomic signatures of adaptation to plant cell wall in hemibiotrophic fungi.</title>
        <authorList>
            <consortium name="DOE Joint Genome Institute"/>
            <person name="Baroncelli R."/>
            <person name="Diaz J.F."/>
            <person name="Benocci T."/>
            <person name="Peng M."/>
            <person name="Battaglia E."/>
            <person name="Haridas S."/>
            <person name="Andreopoulos W."/>
            <person name="Labutti K."/>
            <person name="Pangilinan J."/>
            <person name="Floch G.L."/>
            <person name="Makela M.R."/>
            <person name="Henrissat B."/>
            <person name="Grigoriev I.V."/>
            <person name="Crouch J.A."/>
            <person name="De Vries R.P."/>
            <person name="Sukno S.A."/>
            <person name="Thon M.R."/>
        </authorList>
    </citation>
    <scope>NUCLEOTIDE SEQUENCE</scope>
    <source>
        <strain evidence="2">CBS 193.32</strain>
    </source>
</reference>
<feature type="chain" id="PRO_5042585659" evidence="1">
    <location>
        <begin position="24"/>
        <end position="128"/>
    </location>
</feature>
<dbReference type="AlphaFoldDB" id="A0AAJ0AV26"/>
<feature type="signal peptide" evidence="1">
    <location>
        <begin position="1"/>
        <end position="23"/>
    </location>
</feature>
<keyword evidence="1" id="KW-0732">Signal</keyword>
<protein>
    <submittedName>
        <fullName evidence="2">Uncharacterized protein</fullName>
    </submittedName>
</protein>
<dbReference type="RefSeq" id="XP_060433832.1">
    <property type="nucleotide sequence ID" value="XM_060566912.1"/>
</dbReference>
<dbReference type="Proteomes" id="UP001224890">
    <property type="component" value="Unassembled WGS sequence"/>
</dbReference>
<gene>
    <name evidence="2" type="ORF">BDP55DRAFT_340073</name>
</gene>
<evidence type="ECO:0000313" key="2">
    <source>
        <dbReference type="EMBL" id="KAK1690137.1"/>
    </source>
</evidence>
<comment type="caution">
    <text evidence="2">The sequence shown here is derived from an EMBL/GenBank/DDBJ whole genome shotgun (WGS) entry which is preliminary data.</text>
</comment>
<proteinExistence type="predicted"/>
<dbReference type="GeneID" id="85451438"/>
<accession>A0AAJ0AV26</accession>